<dbReference type="KEGG" id="fuv:JR347_00215"/>
<reference evidence="2" key="1">
    <citation type="submission" date="2021-02" db="EMBL/GenBank/DDBJ databases">
        <title>Fulvivirga sp. S481 isolated from sea water.</title>
        <authorList>
            <person name="Bae S.S."/>
            <person name="Baek K."/>
        </authorList>
    </citation>
    <scope>NUCLEOTIDE SEQUENCE</scope>
    <source>
        <strain evidence="2">S481</strain>
    </source>
</reference>
<evidence type="ECO:0000256" key="1">
    <source>
        <dbReference type="SAM" id="Phobius"/>
    </source>
</evidence>
<accession>A0A974WLF6</accession>
<dbReference type="RefSeq" id="WP_205722058.1">
    <property type="nucleotide sequence ID" value="NZ_CP070608.1"/>
</dbReference>
<organism evidence="2 3">
    <name type="scientific">Fulvivirga lutea</name>
    <dbReference type="NCBI Taxonomy" id="2810512"/>
    <lineage>
        <taxon>Bacteria</taxon>
        <taxon>Pseudomonadati</taxon>
        <taxon>Bacteroidota</taxon>
        <taxon>Cytophagia</taxon>
        <taxon>Cytophagales</taxon>
        <taxon>Fulvivirgaceae</taxon>
        <taxon>Fulvivirga</taxon>
    </lineage>
</organism>
<feature type="transmembrane region" description="Helical" evidence="1">
    <location>
        <begin position="104"/>
        <end position="126"/>
    </location>
</feature>
<gene>
    <name evidence="2" type="ORF">JR347_00215</name>
</gene>
<keyword evidence="1" id="KW-0472">Membrane</keyword>
<dbReference type="Proteomes" id="UP000662783">
    <property type="component" value="Chromosome"/>
</dbReference>
<keyword evidence="1" id="KW-1133">Transmembrane helix</keyword>
<sequence>MLKFIFGPVGGYGAGFSYLFTVIITVVGMMASVILFTYLGNYIRENWLNRIFKKKKVFTKRNRQFVAIWKKYGIKGVAFLTPILLTPIGGTLLLATYHTPKKVVITYMLVSAVVWSFVLTALVYYAGDTIKAFIPQDSHPEEFLYPE</sequence>
<feature type="transmembrane region" description="Helical" evidence="1">
    <location>
        <begin position="16"/>
        <end position="40"/>
    </location>
</feature>
<proteinExistence type="predicted"/>
<name>A0A974WLF6_9BACT</name>
<keyword evidence="1" id="KW-0812">Transmembrane</keyword>
<keyword evidence="3" id="KW-1185">Reference proteome</keyword>
<evidence type="ECO:0000313" key="2">
    <source>
        <dbReference type="EMBL" id="QSE97548.1"/>
    </source>
</evidence>
<evidence type="ECO:0000313" key="3">
    <source>
        <dbReference type="Proteomes" id="UP000662783"/>
    </source>
</evidence>
<dbReference type="EMBL" id="CP070608">
    <property type="protein sequence ID" value="QSE97548.1"/>
    <property type="molecule type" value="Genomic_DNA"/>
</dbReference>
<dbReference type="AlphaFoldDB" id="A0A974WLF6"/>
<protein>
    <submittedName>
        <fullName evidence="2">Uncharacterized protein</fullName>
    </submittedName>
</protein>
<feature type="transmembrane region" description="Helical" evidence="1">
    <location>
        <begin position="77"/>
        <end position="98"/>
    </location>
</feature>